<dbReference type="EMBL" id="MU167326">
    <property type="protein sequence ID" value="KAG0143176.1"/>
    <property type="molecule type" value="Genomic_DNA"/>
</dbReference>
<evidence type="ECO:0000256" key="3">
    <source>
        <dbReference type="ARBA" id="ARBA00014314"/>
    </source>
</evidence>
<dbReference type="Proteomes" id="UP000886653">
    <property type="component" value="Unassembled WGS sequence"/>
</dbReference>
<protein>
    <recommendedName>
        <fullName evidence="3 9">Mitochondrial fission 1 protein</fullName>
    </recommendedName>
</protein>
<accession>A0A9P6NGI4</accession>
<dbReference type="GO" id="GO:0005778">
    <property type="term" value="C:peroxisomal membrane"/>
    <property type="evidence" value="ECO:0007669"/>
    <property type="project" value="TreeGrafter"/>
</dbReference>
<proteinExistence type="inferred from homology"/>
<dbReference type="GO" id="GO:0000422">
    <property type="term" value="P:autophagy of mitochondrion"/>
    <property type="evidence" value="ECO:0007669"/>
    <property type="project" value="TreeGrafter"/>
</dbReference>
<dbReference type="InterPro" id="IPR016543">
    <property type="entry name" value="Fis1"/>
</dbReference>
<dbReference type="InterPro" id="IPR011990">
    <property type="entry name" value="TPR-like_helical_dom_sf"/>
</dbReference>
<dbReference type="GO" id="GO:0005741">
    <property type="term" value="C:mitochondrial outer membrane"/>
    <property type="evidence" value="ECO:0007669"/>
    <property type="project" value="UniProtKB-SubCell"/>
</dbReference>
<dbReference type="Pfam" id="PF14852">
    <property type="entry name" value="Fis1_TPR_N"/>
    <property type="match status" value="1"/>
</dbReference>
<evidence type="ECO:0000256" key="4">
    <source>
        <dbReference type="ARBA" id="ARBA00022692"/>
    </source>
</evidence>
<keyword evidence="6 10" id="KW-1133">Transmembrane helix</keyword>
<dbReference type="GO" id="GO:0016559">
    <property type="term" value="P:peroxisome fission"/>
    <property type="evidence" value="ECO:0007669"/>
    <property type="project" value="TreeGrafter"/>
</dbReference>
<dbReference type="SUPFAM" id="SSF48452">
    <property type="entry name" value="TPR-like"/>
    <property type="match status" value="1"/>
</dbReference>
<dbReference type="CDD" id="cd12212">
    <property type="entry name" value="Fis1"/>
    <property type="match status" value="1"/>
</dbReference>
<dbReference type="InterPro" id="IPR033745">
    <property type="entry name" value="Fis1_cytosol"/>
</dbReference>
<dbReference type="AlphaFoldDB" id="A0A9P6NGI4"/>
<dbReference type="InterPro" id="IPR028058">
    <property type="entry name" value="Fis1_TPR_N"/>
</dbReference>
<dbReference type="InterPro" id="IPR028061">
    <property type="entry name" value="Fis1_TPR_C"/>
</dbReference>
<comment type="caution">
    <text evidence="11">The sequence shown here is derived from an EMBL/GenBank/DDBJ whole genome shotgun (WGS) entry which is preliminary data.</text>
</comment>
<evidence type="ECO:0000256" key="2">
    <source>
        <dbReference type="ARBA" id="ARBA00008937"/>
    </source>
</evidence>
<dbReference type="Gene3D" id="1.25.40.10">
    <property type="entry name" value="Tetratricopeptide repeat domain"/>
    <property type="match status" value="1"/>
</dbReference>
<evidence type="ECO:0000256" key="1">
    <source>
        <dbReference type="ARBA" id="ARBA00004572"/>
    </source>
</evidence>
<dbReference type="OrthoDB" id="421154at2759"/>
<evidence type="ECO:0000313" key="12">
    <source>
        <dbReference type="Proteomes" id="UP000886653"/>
    </source>
</evidence>
<keyword evidence="7 9" id="KW-0496">Mitochondrion</keyword>
<name>A0A9P6NGI4_9BASI</name>
<evidence type="ECO:0000256" key="5">
    <source>
        <dbReference type="ARBA" id="ARBA00022787"/>
    </source>
</evidence>
<comment type="subcellular location">
    <subcellularLocation>
        <location evidence="1">Mitochondrion outer membrane</location>
        <topology evidence="1">Single-pass membrane protein</topology>
    </subcellularLocation>
</comment>
<comment type="similarity">
    <text evidence="2 9">Belongs to the FIS1 family.</text>
</comment>
<gene>
    <name evidence="11" type="ORF">CROQUDRAFT_661574</name>
</gene>
<dbReference type="Pfam" id="PF14853">
    <property type="entry name" value="Fis1_TPR_C"/>
    <property type="match status" value="1"/>
</dbReference>
<dbReference type="PANTHER" id="PTHR13247">
    <property type="entry name" value="TETRATRICOPEPTIDE REPEAT PROTEIN 11 TPR REPEAT PROTEIN 11"/>
    <property type="match status" value="1"/>
</dbReference>
<sequence>MINGSSSTSSDKLPYAADVSVSLSPSELTVLREQYKNEESKGWVSTQTKFNLAWGLVKGSTKNGEVAEGIAIFMDVYREEPSRRRECLYYLSLGHYKIGNYNEAKRFNDLLLEKEPGNMQAQSLSQLIENGVTKEGYIGLSLVGGAAVVGSLLLASLFKGRRR</sequence>
<reference evidence="11" key="1">
    <citation type="submission" date="2013-11" db="EMBL/GenBank/DDBJ databases">
        <title>Genome sequence of the fusiform rust pathogen reveals effectors for host alternation and coevolution with pine.</title>
        <authorList>
            <consortium name="DOE Joint Genome Institute"/>
            <person name="Smith K."/>
            <person name="Pendleton A."/>
            <person name="Kubisiak T."/>
            <person name="Anderson C."/>
            <person name="Salamov A."/>
            <person name="Aerts A."/>
            <person name="Riley R."/>
            <person name="Clum A."/>
            <person name="Lindquist E."/>
            <person name="Ence D."/>
            <person name="Campbell M."/>
            <person name="Kronenberg Z."/>
            <person name="Feau N."/>
            <person name="Dhillon B."/>
            <person name="Hamelin R."/>
            <person name="Burleigh J."/>
            <person name="Smith J."/>
            <person name="Yandell M."/>
            <person name="Nelson C."/>
            <person name="Grigoriev I."/>
            <person name="Davis J."/>
        </authorList>
    </citation>
    <scope>NUCLEOTIDE SEQUENCE</scope>
    <source>
        <strain evidence="11">G11</strain>
    </source>
</reference>
<keyword evidence="4 10" id="KW-0812">Transmembrane</keyword>
<evidence type="ECO:0000256" key="7">
    <source>
        <dbReference type="ARBA" id="ARBA00023128"/>
    </source>
</evidence>
<evidence type="ECO:0000313" key="11">
    <source>
        <dbReference type="EMBL" id="KAG0143176.1"/>
    </source>
</evidence>
<feature type="transmembrane region" description="Helical" evidence="10">
    <location>
        <begin position="137"/>
        <end position="158"/>
    </location>
</feature>
<comment type="domain">
    <text evidence="9">The C-terminus is required for mitochondrial localization, while the N-terminus is necessary for mitochondrial fission.</text>
</comment>
<evidence type="ECO:0000256" key="10">
    <source>
        <dbReference type="SAM" id="Phobius"/>
    </source>
</evidence>
<dbReference type="PANTHER" id="PTHR13247:SF0">
    <property type="entry name" value="MITOCHONDRIAL FISSION 1 PROTEIN"/>
    <property type="match status" value="1"/>
</dbReference>
<evidence type="ECO:0000256" key="9">
    <source>
        <dbReference type="PIRNR" id="PIRNR008835"/>
    </source>
</evidence>
<keyword evidence="5 9" id="KW-1000">Mitochondrion outer membrane</keyword>
<keyword evidence="12" id="KW-1185">Reference proteome</keyword>
<dbReference type="PIRSF" id="PIRSF008835">
    <property type="entry name" value="TPR_repeat_11_Fis1"/>
    <property type="match status" value="1"/>
</dbReference>
<evidence type="ECO:0000256" key="8">
    <source>
        <dbReference type="ARBA" id="ARBA00023136"/>
    </source>
</evidence>
<evidence type="ECO:0000256" key="6">
    <source>
        <dbReference type="ARBA" id="ARBA00022989"/>
    </source>
</evidence>
<keyword evidence="8 9" id="KW-0472">Membrane</keyword>
<comment type="function">
    <text evidence="9">Has a role in mitochondrial fission.</text>
</comment>
<organism evidence="11 12">
    <name type="scientific">Cronartium quercuum f. sp. fusiforme G11</name>
    <dbReference type="NCBI Taxonomy" id="708437"/>
    <lineage>
        <taxon>Eukaryota</taxon>
        <taxon>Fungi</taxon>
        <taxon>Dikarya</taxon>
        <taxon>Basidiomycota</taxon>
        <taxon>Pucciniomycotina</taxon>
        <taxon>Pucciniomycetes</taxon>
        <taxon>Pucciniales</taxon>
        <taxon>Coleosporiaceae</taxon>
        <taxon>Cronartium</taxon>
    </lineage>
</organism>
<dbReference type="GO" id="GO:0000266">
    <property type="term" value="P:mitochondrial fission"/>
    <property type="evidence" value="ECO:0007669"/>
    <property type="project" value="UniProtKB-UniRule"/>
</dbReference>